<reference evidence="1 2" key="1">
    <citation type="journal article" date="2019" name="Commun. Biol.">
        <title>The bagworm genome reveals a unique fibroin gene that provides high tensile strength.</title>
        <authorList>
            <person name="Kono N."/>
            <person name="Nakamura H."/>
            <person name="Ohtoshi R."/>
            <person name="Tomita M."/>
            <person name="Numata K."/>
            <person name="Arakawa K."/>
        </authorList>
    </citation>
    <scope>NUCLEOTIDE SEQUENCE [LARGE SCALE GENOMIC DNA]</scope>
</reference>
<dbReference type="Proteomes" id="UP000299102">
    <property type="component" value="Unassembled WGS sequence"/>
</dbReference>
<evidence type="ECO:0000313" key="2">
    <source>
        <dbReference type="Proteomes" id="UP000299102"/>
    </source>
</evidence>
<dbReference type="EMBL" id="BGZK01000100">
    <property type="protein sequence ID" value="GBP18707.1"/>
    <property type="molecule type" value="Genomic_DNA"/>
</dbReference>
<protein>
    <submittedName>
        <fullName evidence="1">Uncharacterized protein</fullName>
    </submittedName>
</protein>
<name>A0A4C1TXH4_EUMVA</name>
<proteinExistence type="predicted"/>
<comment type="caution">
    <text evidence="1">The sequence shown here is derived from an EMBL/GenBank/DDBJ whole genome shotgun (WGS) entry which is preliminary data.</text>
</comment>
<accession>A0A4C1TXH4</accession>
<organism evidence="1 2">
    <name type="scientific">Eumeta variegata</name>
    <name type="common">Bagworm moth</name>
    <name type="synonym">Eumeta japonica</name>
    <dbReference type="NCBI Taxonomy" id="151549"/>
    <lineage>
        <taxon>Eukaryota</taxon>
        <taxon>Metazoa</taxon>
        <taxon>Ecdysozoa</taxon>
        <taxon>Arthropoda</taxon>
        <taxon>Hexapoda</taxon>
        <taxon>Insecta</taxon>
        <taxon>Pterygota</taxon>
        <taxon>Neoptera</taxon>
        <taxon>Endopterygota</taxon>
        <taxon>Lepidoptera</taxon>
        <taxon>Glossata</taxon>
        <taxon>Ditrysia</taxon>
        <taxon>Tineoidea</taxon>
        <taxon>Psychidae</taxon>
        <taxon>Oiketicinae</taxon>
        <taxon>Eumeta</taxon>
    </lineage>
</organism>
<dbReference type="AlphaFoldDB" id="A0A4C1TXH4"/>
<gene>
    <name evidence="1" type="ORF">EVAR_8532_1</name>
</gene>
<keyword evidence="2" id="KW-1185">Reference proteome</keyword>
<evidence type="ECO:0000313" key="1">
    <source>
        <dbReference type="EMBL" id="GBP18707.1"/>
    </source>
</evidence>
<sequence>MHHFILRLTVGAPNLNLEEHPPKMTLVRVAQRRNRITTHDLEKTIVSNSKKLKASRSAEKTMSLFLGL</sequence>